<dbReference type="SUPFAM" id="SSF48173">
    <property type="entry name" value="Cryptochrome/photolyase FAD-binding domain"/>
    <property type="match status" value="1"/>
</dbReference>
<reference evidence="1 2" key="1">
    <citation type="submission" date="2016-12" db="EMBL/GenBank/DDBJ databases">
        <title>Trade-off between light-utilization and light-protection in marine flavobacteria.</title>
        <authorList>
            <person name="Kumagai Y."/>
            <person name="Yoshizawa S."/>
            <person name="Kogure K."/>
            <person name="Iwasaki W."/>
        </authorList>
    </citation>
    <scope>NUCLEOTIDE SEQUENCE [LARGE SCALE GENOMIC DNA]</scope>
    <source>
        <strain evidence="1 2">KCTC 22729</strain>
    </source>
</reference>
<dbReference type="RefSeq" id="WP_105046024.1">
    <property type="nucleotide sequence ID" value="NZ_CP150662.1"/>
</dbReference>
<dbReference type="AlphaFoldDB" id="A0A2S7WC99"/>
<dbReference type="InterPro" id="IPR014729">
    <property type="entry name" value="Rossmann-like_a/b/a_fold"/>
</dbReference>
<dbReference type="Gene3D" id="1.10.579.10">
    <property type="entry name" value="DNA Cyclobutane Dipyrimidine Photolyase, subunit A, domain 3"/>
    <property type="match status" value="1"/>
</dbReference>
<dbReference type="EMBL" id="MSCL01000001">
    <property type="protein sequence ID" value="PQJ74881.1"/>
    <property type="molecule type" value="Genomic_DNA"/>
</dbReference>
<keyword evidence="1" id="KW-0456">Lyase</keyword>
<dbReference type="Gene3D" id="1.25.40.80">
    <property type="match status" value="1"/>
</dbReference>
<keyword evidence="2" id="KW-1185">Reference proteome</keyword>
<proteinExistence type="predicted"/>
<sequence length="510" mass="60442">MKILRLLLGDQLNSNHSWFTKVDENVMYCMFEMRQETDYVTHHIQKVIGFFAAMRTFAKELEKANHKVIYLKINDPKNSQHLTQNLQNIFDEFQIENFEYQEPDEFRLDKQLSDFCKEINIKSKVFSTEHFYTEKQDLATFFSGKKQFLMENFYREMRKKHQILMVNNQPEGGIWNYDKSNRKKWNQEVLIPPAKNFDNDVSTIVQEIKIANIKTIGNINERYFEYPINRSQSLEQLNYFCEHLLIHFGDYQDAMHTDTVFLFHSKLSFAMNTKMISPKEIIEKVLQTYRENSAEIDISQVEGFIRQIIGWREYMRGMYWMLMPSYKTENFLDNKTKLPDFFWTGNTKMNCVKNAVKNSLENGYAHHIQRLMITGNFALLTQIHPDEIDAWYLGIYVDAIEWVQLPNTRGMSQFADGGKIATKPYISSGSYIQKMSNYCNSCSYNYKEKTTKNACPFNSLYWNFLDEKKAQLSSNFRMKMMYSLLNKMTASEIAAIQEKAHHIINNLDEY</sequence>
<gene>
    <name evidence="1" type="ORF">BTO13_06305</name>
</gene>
<evidence type="ECO:0000313" key="2">
    <source>
        <dbReference type="Proteomes" id="UP000237608"/>
    </source>
</evidence>
<evidence type="ECO:0000313" key="1">
    <source>
        <dbReference type="EMBL" id="PQJ74881.1"/>
    </source>
</evidence>
<name>A0A2S7WC99_9FLAO</name>
<dbReference type="InterPro" id="IPR052551">
    <property type="entry name" value="UV-DNA_repair_photolyase"/>
</dbReference>
<dbReference type="GO" id="GO:0016829">
    <property type="term" value="F:lyase activity"/>
    <property type="evidence" value="ECO:0007669"/>
    <property type="project" value="UniProtKB-KW"/>
</dbReference>
<organism evidence="1 2">
    <name type="scientific">Polaribacter gangjinensis</name>
    <dbReference type="NCBI Taxonomy" id="574710"/>
    <lineage>
        <taxon>Bacteria</taxon>
        <taxon>Pseudomonadati</taxon>
        <taxon>Bacteroidota</taxon>
        <taxon>Flavobacteriia</taxon>
        <taxon>Flavobacteriales</taxon>
        <taxon>Flavobacteriaceae</taxon>
    </lineage>
</organism>
<dbReference type="InterPro" id="IPR036134">
    <property type="entry name" value="Crypto/Photolyase_FAD-like_sf"/>
</dbReference>
<dbReference type="OrthoDB" id="5288100at2"/>
<accession>A0A2S7WC99</accession>
<dbReference type="PANTHER" id="PTHR38657:SF1">
    <property type="entry name" value="SLR1343 PROTEIN"/>
    <property type="match status" value="1"/>
</dbReference>
<dbReference type="Gene3D" id="3.40.50.620">
    <property type="entry name" value="HUPs"/>
    <property type="match status" value="1"/>
</dbReference>
<dbReference type="PANTHER" id="PTHR38657">
    <property type="entry name" value="SLR1343 PROTEIN"/>
    <property type="match status" value="1"/>
</dbReference>
<protein>
    <submittedName>
        <fullName evidence="1">Cryptochrome/photolyase family protein</fullName>
    </submittedName>
</protein>
<dbReference type="Proteomes" id="UP000237608">
    <property type="component" value="Unassembled WGS sequence"/>
</dbReference>
<comment type="caution">
    <text evidence="1">The sequence shown here is derived from an EMBL/GenBank/DDBJ whole genome shotgun (WGS) entry which is preliminary data.</text>
</comment>
<dbReference type="Gene3D" id="1.10.10.1710">
    <property type="entry name" value="Deoxyribodipyrimidine photolyase-related"/>
    <property type="match status" value="1"/>
</dbReference>
<dbReference type="InterPro" id="IPR007357">
    <property type="entry name" value="PhrB-like"/>
</dbReference>
<dbReference type="Pfam" id="PF04244">
    <property type="entry name" value="DPRP"/>
    <property type="match status" value="1"/>
</dbReference>